<dbReference type="GO" id="GO:0005737">
    <property type="term" value="C:cytoplasm"/>
    <property type="evidence" value="ECO:0007669"/>
    <property type="project" value="TreeGrafter"/>
</dbReference>
<proteinExistence type="inferred from homology"/>
<accession>A0A8B8EX78</accession>
<evidence type="ECO:0000259" key="3">
    <source>
        <dbReference type="PROSITE" id="PS01031"/>
    </source>
</evidence>
<reference evidence="5" key="2">
    <citation type="submission" date="2025-08" db="UniProtKB">
        <authorList>
            <consortium name="RefSeq"/>
        </authorList>
    </citation>
    <scope>IDENTIFICATION</scope>
    <source>
        <tissue evidence="5">Whole sample</tissue>
    </source>
</reference>
<dbReference type="PANTHER" id="PTHR45640">
    <property type="entry name" value="HEAT SHOCK PROTEIN HSP-12.2-RELATED"/>
    <property type="match status" value="1"/>
</dbReference>
<sequence length="169" mass="19703">MSLVPVDFFDWGYWDRQRSLFPSFEEEFARSFEDFERDLDNMRENMFRLVPKEMQDDHALDISNPFVEDASGNKKLHLKFDCSDYKPEEISVKTEDRNIVVHAKHDEGGKRHKVHREFTKTYLLPEGVDPNKVKSTLSNDGVLCVEAPAPKAVEAPKEKSIPIEYLKKK</sequence>
<dbReference type="CDD" id="cd06526">
    <property type="entry name" value="metazoan_ACD"/>
    <property type="match status" value="1"/>
</dbReference>
<dbReference type="InterPro" id="IPR001436">
    <property type="entry name" value="Alpha-crystallin/sHSP_animal"/>
</dbReference>
<dbReference type="PANTHER" id="PTHR45640:SF26">
    <property type="entry name" value="RE23625P"/>
    <property type="match status" value="1"/>
</dbReference>
<dbReference type="RefSeq" id="XP_022344542.1">
    <property type="nucleotide sequence ID" value="XM_022488834.1"/>
</dbReference>
<comment type="similarity">
    <text evidence="1 2">Belongs to the small heat shock protein (HSP20) family.</text>
</comment>
<dbReference type="GeneID" id="111137387"/>
<name>A0A8B8EX78_CRAVI</name>
<evidence type="ECO:0000313" key="4">
    <source>
        <dbReference type="Proteomes" id="UP000694844"/>
    </source>
</evidence>
<dbReference type="GO" id="GO:0009408">
    <property type="term" value="P:response to heat"/>
    <property type="evidence" value="ECO:0007669"/>
    <property type="project" value="TreeGrafter"/>
</dbReference>
<gene>
    <name evidence="5" type="primary">LOC111137387</name>
</gene>
<dbReference type="KEGG" id="cvn:111137387"/>
<evidence type="ECO:0000256" key="2">
    <source>
        <dbReference type="RuleBase" id="RU003616"/>
    </source>
</evidence>
<feature type="domain" description="SHSP" evidence="3">
    <location>
        <begin position="57"/>
        <end position="164"/>
    </location>
</feature>
<dbReference type="PRINTS" id="PR00299">
    <property type="entry name" value="ACRYSTALLIN"/>
</dbReference>
<dbReference type="PROSITE" id="PS01031">
    <property type="entry name" value="SHSP"/>
    <property type="match status" value="1"/>
</dbReference>
<dbReference type="Pfam" id="PF00011">
    <property type="entry name" value="HSP20"/>
    <property type="match status" value="1"/>
</dbReference>
<dbReference type="InterPro" id="IPR008978">
    <property type="entry name" value="HSP20-like_chaperone"/>
</dbReference>
<dbReference type="OrthoDB" id="10060792at2759"/>
<reference evidence="4" key="1">
    <citation type="submission" date="2024-06" db="UniProtKB">
        <authorList>
            <consortium name="RefSeq"/>
        </authorList>
    </citation>
    <scope>NUCLEOTIDE SEQUENCE [LARGE SCALE GENOMIC DNA]</scope>
</reference>
<dbReference type="InterPro" id="IPR002068">
    <property type="entry name" value="A-crystallin/Hsp20_dom"/>
</dbReference>
<dbReference type="GO" id="GO:0051082">
    <property type="term" value="F:unfolded protein binding"/>
    <property type="evidence" value="ECO:0007669"/>
    <property type="project" value="TreeGrafter"/>
</dbReference>
<organism evidence="4 5">
    <name type="scientific">Crassostrea virginica</name>
    <name type="common">Eastern oyster</name>
    <dbReference type="NCBI Taxonomy" id="6565"/>
    <lineage>
        <taxon>Eukaryota</taxon>
        <taxon>Metazoa</taxon>
        <taxon>Spiralia</taxon>
        <taxon>Lophotrochozoa</taxon>
        <taxon>Mollusca</taxon>
        <taxon>Bivalvia</taxon>
        <taxon>Autobranchia</taxon>
        <taxon>Pteriomorphia</taxon>
        <taxon>Ostreida</taxon>
        <taxon>Ostreoidea</taxon>
        <taxon>Ostreidae</taxon>
        <taxon>Crassostrea</taxon>
    </lineage>
</organism>
<dbReference type="SUPFAM" id="SSF49764">
    <property type="entry name" value="HSP20-like chaperones"/>
    <property type="match status" value="1"/>
</dbReference>
<dbReference type="Proteomes" id="UP000694844">
    <property type="component" value="Chromosome 1"/>
</dbReference>
<evidence type="ECO:0000256" key="1">
    <source>
        <dbReference type="PROSITE-ProRule" id="PRU00285"/>
    </source>
</evidence>
<dbReference type="GO" id="GO:0005634">
    <property type="term" value="C:nucleus"/>
    <property type="evidence" value="ECO:0007669"/>
    <property type="project" value="TreeGrafter"/>
</dbReference>
<dbReference type="Gene3D" id="2.60.40.790">
    <property type="match status" value="1"/>
</dbReference>
<dbReference type="GO" id="GO:0042026">
    <property type="term" value="P:protein refolding"/>
    <property type="evidence" value="ECO:0007669"/>
    <property type="project" value="TreeGrafter"/>
</dbReference>
<evidence type="ECO:0000313" key="5">
    <source>
        <dbReference type="RefSeq" id="XP_022344542.1"/>
    </source>
</evidence>
<dbReference type="AlphaFoldDB" id="A0A8B8EX78"/>
<keyword evidence="4" id="KW-1185">Reference proteome</keyword>
<protein>
    <submittedName>
        <fullName evidence="5">Heat shock protein 27-like</fullName>
    </submittedName>
</protein>